<accession>A0A8J5K3P2</accession>
<name>A0A8J5K3P2_HOMAM</name>
<dbReference type="Proteomes" id="UP000747542">
    <property type="component" value="Unassembled WGS sequence"/>
</dbReference>
<feature type="compositionally biased region" description="Low complexity" evidence="1">
    <location>
        <begin position="51"/>
        <end position="64"/>
    </location>
</feature>
<organism evidence="2 3">
    <name type="scientific">Homarus americanus</name>
    <name type="common">American lobster</name>
    <dbReference type="NCBI Taxonomy" id="6706"/>
    <lineage>
        <taxon>Eukaryota</taxon>
        <taxon>Metazoa</taxon>
        <taxon>Ecdysozoa</taxon>
        <taxon>Arthropoda</taxon>
        <taxon>Crustacea</taxon>
        <taxon>Multicrustacea</taxon>
        <taxon>Malacostraca</taxon>
        <taxon>Eumalacostraca</taxon>
        <taxon>Eucarida</taxon>
        <taxon>Decapoda</taxon>
        <taxon>Pleocyemata</taxon>
        <taxon>Astacidea</taxon>
        <taxon>Nephropoidea</taxon>
        <taxon>Nephropidae</taxon>
        <taxon>Homarus</taxon>
    </lineage>
</organism>
<feature type="region of interest" description="Disordered" evidence="1">
    <location>
        <begin position="1"/>
        <end position="84"/>
    </location>
</feature>
<feature type="compositionally biased region" description="Basic residues" evidence="1">
    <location>
        <begin position="30"/>
        <end position="50"/>
    </location>
</feature>
<dbReference type="EMBL" id="JAHLQT010019050">
    <property type="protein sequence ID" value="KAG7168766.1"/>
    <property type="molecule type" value="Genomic_DNA"/>
</dbReference>
<protein>
    <submittedName>
        <fullName evidence="2">Transposable element Tcb2 transposase-like 11</fullName>
    </submittedName>
</protein>
<dbReference type="GO" id="GO:0003676">
    <property type="term" value="F:nucleic acid binding"/>
    <property type="evidence" value="ECO:0007669"/>
    <property type="project" value="InterPro"/>
</dbReference>
<feature type="region of interest" description="Disordered" evidence="1">
    <location>
        <begin position="195"/>
        <end position="215"/>
    </location>
</feature>
<dbReference type="InterPro" id="IPR036397">
    <property type="entry name" value="RNaseH_sf"/>
</dbReference>
<comment type="caution">
    <text evidence="2">The sequence shown here is derived from an EMBL/GenBank/DDBJ whole genome shotgun (WGS) entry which is preliminary data.</text>
</comment>
<dbReference type="AlphaFoldDB" id="A0A8J5K3P2"/>
<sequence>MGSNNNWPQLLTPVDEAGMAASENNTANRRNNRSNKRNSRSNRRQQKKQQKTTAATDENNSSSRRQQKQKKKQQNQQKTTAVASAQSIHLRHGTWWIAGVAESPLADVDPGWFTGHKYRQVLEGVLLPPVEALFFPEGEPFYLVQDNSPIHTSRVVKEWFGLHPYITLLPHPPRSLDLNHNELVWATTLRGMGAPTNPCRPRPNVGAGGIHPSQV</sequence>
<reference evidence="2" key="1">
    <citation type="journal article" date="2021" name="Sci. Adv.">
        <title>The American lobster genome reveals insights on longevity, neural, and immune adaptations.</title>
        <authorList>
            <person name="Polinski J.M."/>
            <person name="Zimin A.V."/>
            <person name="Clark K.F."/>
            <person name="Kohn A.B."/>
            <person name="Sadowski N."/>
            <person name="Timp W."/>
            <person name="Ptitsyn A."/>
            <person name="Khanna P."/>
            <person name="Romanova D.Y."/>
            <person name="Williams P."/>
            <person name="Greenwood S.J."/>
            <person name="Moroz L.L."/>
            <person name="Walt D.R."/>
            <person name="Bodnar A.G."/>
        </authorList>
    </citation>
    <scope>NUCLEOTIDE SEQUENCE</scope>
    <source>
        <strain evidence="2">GMGI-L3</strain>
    </source>
</reference>
<dbReference type="Gene3D" id="3.30.420.10">
    <property type="entry name" value="Ribonuclease H-like superfamily/Ribonuclease H"/>
    <property type="match status" value="1"/>
</dbReference>
<proteinExistence type="predicted"/>
<evidence type="ECO:0000256" key="1">
    <source>
        <dbReference type="SAM" id="MobiDB-lite"/>
    </source>
</evidence>
<gene>
    <name evidence="2" type="primary">Tcb2-L11</name>
    <name evidence="2" type="ORF">Hamer_G021780</name>
</gene>
<evidence type="ECO:0000313" key="3">
    <source>
        <dbReference type="Proteomes" id="UP000747542"/>
    </source>
</evidence>
<evidence type="ECO:0000313" key="2">
    <source>
        <dbReference type="EMBL" id="KAG7168766.1"/>
    </source>
</evidence>
<keyword evidence="3" id="KW-1185">Reference proteome</keyword>